<evidence type="ECO:0000256" key="5">
    <source>
        <dbReference type="ARBA" id="ARBA00022989"/>
    </source>
</evidence>
<dbReference type="InterPro" id="IPR018383">
    <property type="entry name" value="UPF0324_pro"/>
</dbReference>
<dbReference type="PANTHER" id="PTHR30106:SF1">
    <property type="entry name" value="UPF0324 MEMBRANE PROTEIN FN0533"/>
    <property type="match status" value="1"/>
</dbReference>
<comment type="caution">
    <text evidence="8">The sequence shown here is derived from an EMBL/GenBank/DDBJ whole genome shotgun (WGS) entry which is preliminary data.</text>
</comment>
<keyword evidence="4 7" id="KW-0812">Transmembrane</keyword>
<feature type="transmembrane region" description="Helical" evidence="7">
    <location>
        <begin position="139"/>
        <end position="159"/>
    </location>
</feature>
<feature type="transmembrane region" description="Helical" evidence="7">
    <location>
        <begin position="12"/>
        <end position="37"/>
    </location>
</feature>
<name>A0ABU1ARA9_9BACT</name>
<evidence type="ECO:0000256" key="4">
    <source>
        <dbReference type="ARBA" id="ARBA00022692"/>
    </source>
</evidence>
<feature type="transmembrane region" description="Helical" evidence="7">
    <location>
        <begin position="205"/>
        <end position="223"/>
    </location>
</feature>
<feature type="transmembrane region" description="Helical" evidence="7">
    <location>
        <begin position="109"/>
        <end position="132"/>
    </location>
</feature>
<evidence type="ECO:0000313" key="9">
    <source>
        <dbReference type="Proteomes" id="UP001225316"/>
    </source>
</evidence>
<feature type="transmembrane region" description="Helical" evidence="7">
    <location>
        <begin position="306"/>
        <end position="324"/>
    </location>
</feature>
<comment type="similarity">
    <text evidence="2">Belongs to the UPF0324 family.</text>
</comment>
<protein>
    <submittedName>
        <fullName evidence="8">Sulfate exporter family transporter</fullName>
    </submittedName>
</protein>
<accession>A0ABU1ARA9</accession>
<evidence type="ECO:0000313" key="8">
    <source>
        <dbReference type="EMBL" id="MDQ8206699.1"/>
    </source>
</evidence>
<evidence type="ECO:0000256" key="2">
    <source>
        <dbReference type="ARBA" id="ARBA00007977"/>
    </source>
</evidence>
<comment type="subcellular location">
    <subcellularLocation>
        <location evidence="1">Cell membrane</location>
        <topology evidence="1">Multi-pass membrane protein</topology>
    </subcellularLocation>
</comment>
<evidence type="ECO:0000256" key="6">
    <source>
        <dbReference type="ARBA" id="ARBA00023136"/>
    </source>
</evidence>
<keyword evidence="3" id="KW-1003">Cell membrane</keyword>
<feature type="transmembrane region" description="Helical" evidence="7">
    <location>
        <begin position="243"/>
        <end position="263"/>
    </location>
</feature>
<dbReference type="RefSeq" id="WP_308948809.1">
    <property type="nucleotide sequence ID" value="NZ_JARXHW010000006.1"/>
</dbReference>
<evidence type="ECO:0000256" key="7">
    <source>
        <dbReference type="SAM" id="Phobius"/>
    </source>
</evidence>
<dbReference type="Proteomes" id="UP001225316">
    <property type="component" value="Unassembled WGS sequence"/>
</dbReference>
<sequence length="326" mass="34702">MNQRNGMRIGAWGIPLGMLAILFGGASGAVALGLGILVAQLGWNLQPERWSLWAHRLLQISIIGLGAGIDLPLVAQAGMDGFGITFVSIALILVFGGWLAHWLRVPKEAGLLICVGTAICGGSAIAAVAGVLRPRSQHTATALAVVFALNAVALLLFPLVGNYLNLSESMFGWWAALAIHDTSSVVGAGLAYGPDALLIATTVKLARSLWIIPVACLASYYHQAERRNVPQGQVVETKARFPLPWFILGFIGMAGLVWLLPALQPLGAELFHWSQRALTVALFLIGVGMVPAMLKQVGWRPLALGVSLWIPTAALSLLALKFWMRA</sequence>
<organism evidence="8 9">
    <name type="scientific">Thalassobacterium maritimum</name>
    <dbReference type="NCBI Taxonomy" id="3041265"/>
    <lineage>
        <taxon>Bacteria</taxon>
        <taxon>Pseudomonadati</taxon>
        <taxon>Verrucomicrobiota</taxon>
        <taxon>Opitutia</taxon>
        <taxon>Puniceicoccales</taxon>
        <taxon>Coraliomargaritaceae</taxon>
        <taxon>Thalassobacterium</taxon>
    </lineage>
</organism>
<evidence type="ECO:0000256" key="3">
    <source>
        <dbReference type="ARBA" id="ARBA00022475"/>
    </source>
</evidence>
<proteinExistence type="inferred from homology"/>
<feature type="transmembrane region" description="Helical" evidence="7">
    <location>
        <begin position="275"/>
        <end position="294"/>
    </location>
</feature>
<feature type="transmembrane region" description="Helical" evidence="7">
    <location>
        <begin position="82"/>
        <end position="103"/>
    </location>
</feature>
<dbReference type="EMBL" id="JARXHW010000006">
    <property type="protein sequence ID" value="MDQ8206699.1"/>
    <property type="molecule type" value="Genomic_DNA"/>
</dbReference>
<keyword evidence="5 7" id="KW-1133">Transmembrane helix</keyword>
<feature type="transmembrane region" description="Helical" evidence="7">
    <location>
        <begin position="171"/>
        <end position="193"/>
    </location>
</feature>
<keyword evidence="9" id="KW-1185">Reference proteome</keyword>
<reference evidence="8 9" key="1">
    <citation type="submission" date="2023-04" db="EMBL/GenBank/DDBJ databases">
        <title>A novel bacteria isolated from coastal sediment.</title>
        <authorList>
            <person name="Liu X.-J."/>
            <person name="Du Z.-J."/>
        </authorList>
    </citation>
    <scope>NUCLEOTIDE SEQUENCE [LARGE SCALE GENOMIC DNA]</scope>
    <source>
        <strain evidence="8 9">SDUM461003</strain>
    </source>
</reference>
<gene>
    <name evidence="8" type="ORF">QEH52_04210</name>
</gene>
<keyword evidence="6 7" id="KW-0472">Membrane</keyword>
<dbReference type="PANTHER" id="PTHR30106">
    <property type="entry name" value="INNER MEMBRANE PROTEIN YEIH-RELATED"/>
    <property type="match status" value="1"/>
</dbReference>
<dbReference type="Pfam" id="PF03601">
    <property type="entry name" value="Cons_hypoth698"/>
    <property type="match status" value="1"/>
</dbReference>
<evidence type="ECO:0000256" key="1">
    <source>
        <dbReference type="ARBA" id="ARBA00004651"/>
    </source>
</evidence>